<protein>
    <submittedName>
        <fullName evidence="1">Riboflavin biosynthesis protein RibD</fullName>
    </submittedName>
</protein>
<dbReference type="EMBL" id="LJDB01000052">
    <property type="protein sequence ID" value="ONI40393.1"/>
    <property type="molecule type" value="Genomic_DNA"/>
</dbReference>
<organism evidence="1 2">
    <name type="scientific">Candidatus Epulonipiscium fishelsonii</name>
    <dbReference type="NCBI Taxonomy" id="77094"/>
    <lineage>
        <taxon>Bacteria</taxon>
        <taxon>Bacillati</taxon>
        <taxon>Bacillota</taxon>
        <taxon>Clostridia</taxon>
        <taxon>Lachnospirales</taxon>
        <taxon>Lachnospiraceae</taxon>
        <taxon>Candidatus Epulonipiscium</taxon>
    </lineage>
</organism>
<sequence>MKKVIIYIAMSLDGYIADKNGGVAFLGGDGTDTEDMGSYNDFYDTVSEVIMGYTTYNQIVTELAPDNYPYSGRKSYVLTTKNLVDKDDIIFTKKSIPEIISELKTSESKGNIWINGGASIVNQVLKFGLFDEIVVSVIPTILGSGINLFQTMDTQIRLKLVSTQSYNGIVELKYVPNIEVLN</sequence>
<gene>
    <name evidence="1" type="ORF">AN396_06180</name>
</gene>
<keyword evidence="2" id="KW-1185">Reference proteome</keyword>
<evidence type="ECO:0000313" key="2">
    <source>
        <dbReference type="Proteomes" id="UP000188605"/>
    </source>
</evidence>
<accession>A0ACC8XCF8</accession>
<proteinExistence type="predicted"/>
<evidence type="ECO:0000313" key="1">
    <source>
        <dbReference type="EMBL" id="ONI40393.1"/>
    </source>
</evidence>
<comment type="caution">
    <text evidence="1">The sequence shown here is derived from an EMBL/GenBank/DDBJ whole genome shotgun (WGS) entry which is preliminary data.</text>
</comment>
<dbReference type="Proteomes" id="UP000188605">
    <property type="component" value="Unassembled WGS sequence"/>
</dbReference>
<name>A0ACC8XCF8_9FIRM</name>
<reference evidence="1" key="1">
    <citation type="submission" date="2016-08" db="EMBL/GenBank/DDBJ databases">
        <authorList>
            <person name="Ngugi D.K."/>
            <person name="Miyake S."/>
            <person name="Stingl U."/>
        </authorList>
    </citation>
    <scope>NUCLEOTIDE SEQUENCE</scope>
    <source>
        <strain evidence="1">SCG-B11WGA-EpuloA1</strain>
    </source>
</reference>